<protein>
    <recommendedName>
        <fullName evidence="15">Cytochrome c oxidase assembly protein COX15</fullName>
    </recommendedName>
</protein>
<comment type="pathway">
    <text evidence="10">Porphyrin-containing compound metabolism; heme A biosynthesis; heme A from heme O: step 1/1.</text>
</comment>
<dbReference type="Proteomes" id="UP001428341">
    <property type="component" value="Unassembled WGS sequence"/>
</dbReference>
<evidence type="ECO:0000256" key="12">
    <source>
        <dbReference type="SAM" id="Phobius"/>
    </source>
</evidence>
<comment type="cofactor">
    <cofactor evidence="1">
        <name>heme b</name>
        <dbReference type="ChEBI" id="CHEBI:60344"/>
    </cofactor>
</comment>
<evidence type="ECO:0000256" key="2">
    <source>
        <dbReference type="ARBA" id="ARBA00004141"/>
    </source>
</evidence>
<gene>
    <name evidence="13" type="ORF">WN944_002337</name>
</gene>
<dbReference type="GO" id="GO:0046872">
    <property type="term" value="F:metal ion binding"/>
    <property type="evidence" value="ECO:0007669"/>
    <property type="project" value="UniProtKB-KW"/>
</dbReference>
<feature type="transmembrane region" description="Helical" evidence="12">
    <location>
        <begin position="355"/>
        <end position="373"/>
    </location>
</feature>
<evidence type="ECO:0000256" key="8">
    <source>
        <dbReference type="ARBA" id="ARBA00023133"/>
    </source>
</evidence>
<keyword evidence="4" id="KW-0479">Metal-binding</keyword>
<feature type="transmembrane region" description="Helical" evidence="12">
    <location>
        <begin position="414"/>
        <end position="433"/>
    </location>
</feature>
<feature type="transmembrane region" description="Helical" evidence="12">
    <location>
        <begin position="210"/>
        <end position="228"/>
    </location>
</feature>
<evidence type="ECO:0000313" key="13">
    <source>
        <dbReference type="EMBL" id="KAK9209968.1"/>
    </source>
</evidence>
<dbReference type="GO" id="GO:0016653">
    <property type="term" value="F:oxidoreductase activity, acting on NAD(P)H, heme protein as acceptor"/>
    <property type="evidence" value="ECO:0007669"/>
    <property type="project" value="TreeGrafter"/>
</dbReference>
<feature type="transmembrane region" description="Helical" evidence="12">
    <location>
        <begin position="180"/>
        <end position="198"/>
    </location>
</feature>
<keyword evidence="9 12" id="KW-0472">Membrane</keyword>
<keyword evidence="6" id="KW-0560">Oxidoreductase</keyword>
<keyword evidence="8" id="KW-0350">Heme biosynthesis</keyword>
<keyword evidence="5 12" id="KW-1133">Transmembrane helix</keyword>
<feature type="transmembrane region" description="Helical" evidence="12">
    <location>
        <begin position="248"/>
        <end position="271"/>
    </location>
</feature>
<evidence type="ECO:0000256" key="10">
    <source>
        <dbReference type="ARBA" id="ARBA00044501"/>
    </source>
</evidence>
<evidence type="ECO:0000256" key="1">
    <source>
        <dbReference type="ARBA" id="ARBA00001970"/>
    </source>
</evidence>
<proteinExistence type="inferred from homology"/>
<keyword evidence="3 12" id="KW-0812">Transmembrane</keyword>
<evidence type="ECO:0000256" key="3">
    <source>
        <dbReference type="ARBA" id="ARBA00022692"/>
    </source>
</evidence>
<feature type="transmembrane region" description="Helical" evidence="12">
    <location>
        <begin position="96"/>
        <end position="116"/>
    </location>
</feature>
<keyword evidence="14" id="KW-1185">Reference proteome</keyword>
<sequence>MFQSRVISLILKRNKASLNSILANFKETTSFRASSSSLSSSSSTVARSSLYGFRPLYKGNYMPSWRNMSTAAAVGMENKEGLKLLVTGGPRAQKAVGIWLFGSAAWVFSMVILGGITRLTRSGLSMTDWKFTGSLPPLSDEEWLQEFEKYKQSPEYKRVNKGMSLEDFKFIYWMEYAHRMWGRGLGIIFALPFSYFLRKGYITLRLGLKLSALFALGAGQGLIGWWMVKSGLEEPPSEYAQPRVSPYRLTAHLTSAFVIYTGLFWTALSVVMPEPPAESVAWVRGAAKVKKLALPVSFIVGITAVSGAFVAGNDAGHAYNTFPKMGDTWIPDDIFNMKPLIRNFFENTSMVQLDHRILATTTLLSIGALWWSTRKLDIHPAIRSLIGSTVGMAALQVTLGISTLLSYVHVSLGTAHQAGALTLLTLMILLNHTTRKPSVSLLKSLPQVAKTTF</sequence>
<dbReference type="InterPro" id="IPR023754">
    <property type="entry name" value="HemeA_Synthase_type2"/>
</dbReference>
<dbReference type="EMBL" id="JBCGBO010000004">
    <property type="protein sequence ID" value="KAK9209968.1"/>
    <property type="molecule type" value="Genomic_DNA"/>
</dbReference>
<comment type="catalytic activity">
    <reaction evidence="11">
        <text>Fe(II)-heme o + 2 A + H2O = Fe(II)-heme a + 2 AH2</text>
        <dbReference type="Rhea" id="RHEA:63388"/>
        <dbReference type="ChEBI" id="CHEBI:13193"/>
        <dbReference type="ChEBI" id="CHEBI:15377"/>
        <dbReference type="ChEBI" id="CHEBI:17499"/>
        <dbReference type="ChEBI" id="CHEBI:60530"/>
        <dbReference type="ChEBI" id="CHEBI:61715"/>
        <dbReference type="EC" id="1.17.99.9"/>
    </reaction>
    <physiologicalReaction direction="left-to-right" evidence="11">
        <dbReference type="Rhea" id="RHEA:63389"/>
    </physiologicalReaction>
</comment>
<reference evidence="13 14" key="1">
    <citation type="submission" date="2024-05" db="EMBL/GenBank/DDBJ databases">
        <title>Haplotype-resolved chromosome-level genome assembly of Huyou (Citrus changshanensis).</title>
        <authorList>
            <person name="Miao C."/>
            <person name="Chen W."/>
            <person name="Wu Y."/>
            <person name="Wang L."/>
            <person name="Zhao S."/>
            <person name="Grierson D."/>
            <person name="Xu C."/>
            <person name="Chen K."/>
        </authorList>
    </citation>
    <scope>NUCLEOTIDE SEQUENCE [LARGE SCALE GENOMIC DNA]</scope>
    <source>
        <strain evidence="13">01-14</strain>
        <tissue evidence="13">Leaf</tissue>
    </source>
</reference>
<evidence type="ECO:0000256" key="11">
    <source>
        <dbReference type="ARBA" id="ARBA00048044"/>
    </source>
</evidence>
<evidence type="ECO:0000256" key="7">
    <source>
        <dbReference type="ARBA" id="ARBA00023004"/>
    </source>
</evidence>
<evidence type="ECO:0000256" key="5">
    <source>
        <dbReference type="ARBA" id="ARBA00022989"/>
    </source>
</evidence>
<dbReference type="GO" id="GO:0006784">
    <property type="term" value="P:heme A biosynthetic process"/>
    <property type="evidence" value="ECO:0007669"/>
    <property type="project" value="InterPro"/>
</dbReference>
<feature type="transmembrane region" description="Helical" evidence="12">
    <location>
        <begin position="292"/>
        <end position="312"/>
    </location>
</feature>
<evidence type="ECO:0000256" key="4">
    <source>
        <dbReference type="ARBA" id="ARBA00022723"/>
    </source>
</evidence>
<organism evidence="13 14">
    <name type="scientific">Citrus x changshan-huyou</name>
    <dbReference type="NCBI Taxonomy" id="2935761"/>
    <lineage>
        <taxon>Eukaryota</taxon>
        <taxon>Viridiplantae</taxon>
        <taxon>Streptophyta</taxon>
        <taxon>Embryophyta</taxon>
        <taxon>Tracheophyta</taxon>
        <taxon>Spermatophyta</taxon>
        <taxon>Magnoliopsida</taxon>
        <taxon>eudicotyledons</taxon>
        <taxon>Gunneridae</taxon>
        <taxon>Pentapetalae</taxon>
        <taxon>rosids</taxon>
        <taxon>malvids</taxon>
        <taxon>Sapindales</taxon>
        <taxon>Rutaceae</taxon>
        <taxon>Aurantioideae</taxon>
        <taxon>Citrus</taxon>
    </lineage>
</organism>
<dbReference type="PANTHER" id="PTHR23289:SF2">
    <property type="entry name" value="CYTOCHROME C OXIDASE ASSEMBLY PROTEIN COX15 HOMOLOG"/>
    <property type="match status" value="1"/>
</dbReference>
<dbReference type="AlphaFoldDB" id="A0AAP0QVQ3"/>
<dbReference type="GO" id="GO:0120547">
    <property type="term" value="F:heme A synthase activity"/>
    <property type="evidence" value="ECO:0007669"/>
    <property type="project" value="UniProtKB-EC"/>
</dbReference>
<dbReference type="Pfam" id="PF02628">
    <property type="entry name" value="COX15-CtaA"/>
    <property type="match status" value="1"/>
</dbReference>
<accession>A0AAP0QVQ3</accession>
<evidence type="ECO:0000256" key="9">
    <source>
        <dbReference type="ARBA" id="ARBA00023136"/>
    </source>
</evidence>
<dbReference type="InterPro" id="IPR003780">
    <property type="entry name" value="COX15/CtaA_fam"/>
</dbReference>
<evidence type="ECO:0008006" key="15">
    <source>
        <dbReference type="Google" id="ProtNLM"/>
    </source>
</evidence>
<comment type="subcellular location">
    <subcellularLocation>
        <location evidence="2">Membrane</location>
        <topology evidence="2">Multi-pass membrane protein</topology>
    </subcellularLocation>
</comment>
<evidence type="ECO:0000256" key="6">
    <source>
        <dbReference type="ARBA" id="ARBA00023002"/>
    </source>
</evidence>
<dbReference type="PANTHER" id="PTHR23289">
    <property type="entry name" value="CYTOCHROME C OXIDASE ASSEMBLY PROTEIN COX15"/>
    <property type="match status" value="1"/>
</dbReference>
<dbReference type="GO" id="GO:0005743">
    <property type="term" value="C:mitochondrial inner membrane"/>
    <property type="evidence" value="ECO:0007669"/>
    <property type="project" value="TreeGrafter"/>
</dbReference>
<keyword evidence="7" id="KW-0408">Iron</keyword>
<feature type="transmembrane region" description="Helical" evidence="12">
    <location>
        <begin position="385"/>
        <end position="408"/>
    </location>
</feature>
<dbReference type="HAMAP" id="MF_01665">
    <property type="entry name" value="HemeA_synth_type2"/>
    <property type="match status" value="1"/>
</dbReference>
<evidence type="ECO:0000313" key="14">
    <source>
        <dbReference type="Proteomes" id="UP001428341"/>
    </source>
</evidence>
<name>A0AAP0QVQ3_9ROSI</name>
<comment type="caution">
    <text evidence="13">The sequence shown here is derived from an EMBL/GenBank/DDBJ whole genome shotgun (WGS) entry which is preliminary data.</text>
</comment>